<feature type="compositionally biased region" description="Basic and acidic residues" evidence="1">
    <location>
        <begin position="450"/>
        <end position="463"/>
    </location>
</feature>
<dbReference type="Pfam" id="PF13401">
    <property type="entry name" value="AAA_22"/>
    <property type="match status" value="1"/>
</dbReference>
<dbReference type="AlphaFoldDB" id="A0A4V2JFG3"/>
<dbReference type="Proteomes" id="UP000292120">
    <property type="component" value="Unassembled WGS sequence"/>
</dbReference>
<keyword evidence="4" id="KW-1185">Reference proteome</keyword>
<reference evidence="3 4" key="1">
    <citation type="submission" date="2019-02" db="EMBL/GenBank/DDBJ databases">
        <title>Aquabacterium sp. strain KMB7.</title>
        <authorList>
            <person name="Chen W.-M."/>
        </authorList>
    </citation>
    <scope>NUCLEOTIDE SEQUENCE [LARGE SCALE GENOMIC DNA]</scope>
    <source>
        <strain evidence="3 4">KMB7</strain>
    </source>
</reference>
<evidence type="ECO:0000313" key="4">
    <source>
        <dbReference type="Proteomes" id="UP000292120"/>
    </source>
</evidence>
<dbReference type="OrthoDB" id="9135554at2"/>
<dbReference type="SUPFAM" id="SSF52540">
    <property type="entry name" value="P-loop containing nucleoside triphosphate hydrolases"/>
    <property type="match status" value="1"/>
</dbReference>
<dbReference type="GO" id="GO:0005524">
    <property type="term" value="F:ATP binding"/>
    <property type="evidence" value="ECO:0007669"/>
    <property type="project" value="UniProtKB-KW"/>
</dbReference>
<protein>
    <submittedName>
        <fullName evidence="3">ATP-binding protein</fullName>
    </submittedName>
</protein>
<accession>A0A4V2JFG3</accession>
<organism evidence="3 4">
    <name type="scientific">Aquabacterium lacunae</name>
    <dbReference type="NCBI Taxonomy" id="2528630"/>
    <lineage>
        <taxon>Bacteria</taxon>
        <taxon>Pseudomonadati</taxon>
        <taxon>Pseudomonadota</taxon>
        <taxon>Betaproteobacteria</taxon>
        <taxon>Burkholderiales</taxon>
        <taxon>Aquabacterium</taxon>
    </lineage>
</organism>
<keyword evidence="3" id="KW-0547">Nucleotide-binding</keyword>
<name>A0A4V2JFG3_9BURK</name>
<gene>
    <name evidence="3" type="ORF">EYS42_12875</name>
</gene>
<evidence type="ECO:0000313" key="3">
    <source>
        <dbReference type="EMBL" id="TBO29298.1"/>
    </source>
</evidence>
<evidence type="ECO:0000256" key="1">
    <source>
        <dbReference type="SAM" id="MobiDB-lite"/>
    </source>
</evidence>
<dbReference type="InterPro" id="IPR049945">
    <property type="entry name" value="AAA_22"/>
</dbReference>
<comment type="caution">
    <text evidence="3">The sequence shown here is derived from an EMBL/GenBank/DDBJ whole genome shotgun (WGS) entry which is preliminary data.</text>
</comment>
<feature type="domain" description="ORC1/DEAH AAA+ ATPase" evidence="2">
    <location>
        <begin position="123"/>
        <end position="267"/>
    </location>
</feature>
<feature type="region of interest" description="Disordered" evidence="1">
    <location>
        <begin position="426"/>
        <end position="476"/>
    </location>
</feature>
<evidence type="ECO:0000259" key="2">
    <source>
        <dbReference type="Pfam" id="PF13401"/>
    </source>
</evidence>
<keyword evidence="3" id="KW-0067">ATP-binding</keyword>
<proteinExistence type="predicted"/>
<dbReference type="GO" id="GO:0016887">
    <property type="term" value="F:ATP hydrolysis activity"/>
    <property type="evidence" value="ECO:0007669"/>
    <property type="project" value="InterPro"/>
</dbReference>
<dbReference type="InterPro" id="IPR027417">
    <property type="entry name" value="P-loop_NTPase"/>
</dbReference>
<dbReference type="EMBL" id="SIXI01000005">
    <property type="protein sequence ID" value="TBO29298.1"/>
    <property type="molecule type" value="Genomic_DNA"/>
</dbReference>
<feature type="compositionally biased region" description="Polar residues" evidence="1">
    <location>
        <begin position="436"/>
        <end position="448"/>
    </location>
</feature>
<sequence length="476" mass="53347">MTSEHVNPLLAALAAEDSNPLLAALPPKLNAMELASALEYTPLTSANVAQVPLDRRARLLDQFRATFVPTVSTISIAYGLQDLLYGGLAARDPRSTEAKQFIYKSGHSVGQGDFDVWWPTYAKGMVVEGITGMGKSRCVERFLELLPHVIKHGEEPNCGWKSLDQLVYLKVHMPADGSRGGFLTAAFLELDKALGTDYHKAYSGGRWTIERQLVAFLHLLAVHRCGLLIIEEAQEKSLNSGAFSSEFMTLFLRVLNWGVPTVLVGNPLAFTKIKRFSQNVDRFSESGWHTLFPYRDHKDKEWAEDWIPLIWNPTLLPLPDAPYQPTSDHFLDKTLAGFIWRRTAGVPRYVARLRMAAQESALRRGLTQITHNFVDEVYRTDTRIRPLHARIEAITASNWQALECYEDIPASQFRTLVATGLDDKASAPHSCEAATPQAQKQSRPSSQKKLQRDTVEEKIRDSLMRGLEAASSPHRE</sequence>
<dbReference type="RefSeq" id="WP_130968594.1">
    <property type="nucleotide sequence ID" value="NZ_SIXI01000005.1"/>
</dbReference>